<gene>
    <name evidence="2" type="ORF">N782_13450</name>
</gene>
<proteinExistence type="predicted"/>
<keyword evidence="3" id="KW-1185">Reference proteome</keyword>
<keyword evidence="1" id="KW-0472">Membrane</keyword>
<dbReference type="eggNOG" id="ENOG50331Z5">
    <property type="taxonomic scope" value="Bacteria"/>
</dbReference>
<keyword evidence="1" id="KW-0812">Transmembrane</keyword>
<reference evidence="2 3" key="1">
    <citation type="journal article" date="2015" name="Stand. Genomic Sci.">
        <title>High quality draft genome sequence of the moderately halophilic bacterium Pontibacillus yanchengensis Y32(T) and comparison among Pontibacillus genomes.</title>
        <authorList>
            <person name="Huang J."/>
            <person name="Qiao Z.X."/>
            <person name="Tang J.W."/>
            <person name="Wang G."/>
        </authorList>
    </citation>
    <scope>NUCLEOTIDE SEQUENCE [LARGE SCALE GENOMIC DNA]</scope>
    <source>
        <strain evidence="2 3">Y32</strain>
    </source>
</reference>
<feature type="transmembrane region" description="Helical" evidence="1">
    <location>
        <begin position="6"/>
        <end position="26"/>
    </location>
</feature>
<protein>
    <submittedName>
        <fullName evidence="2">SigE-dependent sporulation protein</fullName>
    </submittedName>
</protein>
<evidence type="ECO:0000313" key="3">
    <source>
        <dbReference type="Proteomes" id="UP000030147"/>
    </source>
</evidence>
<keyword evidence="1" id="KW-1133">Transmembrane helix</keyword>
<dbReference type="InterPro" id="IPR025428">
    <property type="entry name" value="Spore_YhaL"/>
</dbReference>
<dbReference type="EMBL" id="AVBF01000034">
    <property type="protein sequence ID" value="KGP72257.1"/>
    <property type="molecule type" value="Genomic_DNA"/>
</dbReference>
<dbReference type="AlphaFoldDB" id="A0A0A2T8X0"/>
<comment type="caution">
    <text evidence="2">The sequence shown here is derived from an EMBL/GenBank/DDBJ whole genome shotgun (WGS) entry which is preliminary data.</text>
</comment>
<organism evidence="2 3">
    <name type="scientific">Pontibacillus yanchengensis Y32</name>
    <dbReference type="NCBI Taxonomy" id="1385514"/>
    <lineage>
        <taxon>Bacteria</taxon>
        <taxon>Bacillati</taxon>
        <taxon>Bacillota</taxon>
        <taxon>Bacilli</taxon>
        <taxon>Bacillales</taxon>
        <taxon>Bacillaceae</taxon>
        <taxon>Pontibacillus</taxon>
    </lineage>
</organism>
<evidence type="ECO:0000256" key="1">
    <source>
        <dbReference type="SAM" id="Phobius"/>
    </source>
</evidence>
<dbReference type="STRING" id="1385514.N782_13450"/>
<evidence type="ECO:0000313" key="2">
    <source>
        <dbReference type="EMBL" id="KGP72257.1"/>
    </source>
</evidence>
<accession>A0A0A2T8X0</accession>
<sequence>MMVIAGFPWWVLAIILFIIFCGYMAYRAMREEQKMENHFIEQEGQKYMARIEEARQQKDEDKEHTMASGS</sequence>
<dbReference type="RefSeq" id="WP_237582655.1">
    <property type="nucleotide sequence ID" value="NZ_AVBF01000034.1"/>
</dbReference>
<name>A0A0A2T8X0_9BACI</name>
<dbReference type="Proteomes" id="UP000030147">
    <property type="component" value="Unassembled WGS sequence"/>
</dbReference>
<dbReference type="Pfam" id="PF14147">
    <property type="entry name" value="Spore_YhaL"/>
    <property type="match status" value="1"/>
</dbReference>